<evidence type="ECO:0000313" key="2">
    <source>
        <dbReference type="Proteomes" id="UP001177003"/>
    </source>
</evidence>
<evidence type="ECO:0000313" key="1">
    <source>
        <dbReference type="EMBL" id="CAI9274587.1"/>
    </source>
</evidence>
<keyword evidence="2" id="KW-1185">Reference proteome</keyword>
<protein>
    <submittedName>
        <fullName evidence="1">Uncharacterized protein</fullName>
    </submittedName>
</protein>
<gene>
    <name evidence="1" type="ORF">LSALG_LOCUS14660</name>
</gene>
<dbReference type="EMBL" id="OX465079">
    <property type="protein sequence ID" value="CAI9274587.1"/>
    <property type="molecule type" value="Genomic_DNA"/>
</dbReference>
<organism evidence="1 2">
    <name type="scientific">Lactuca saligna</name>
    <name type="common">Willowleaf lettuce</name>
    <dbReference type="NCBI Taxonomy" id="75948"/>
    <lineage>
        <taxon>Eukaryota</taxon>
        <taxon>Viridiplantae</taxon>
        <taxon>Streptophyta</taxon>
        <taxon>Embryophyta</taxon>
        <taxon>Tracheophyta</taxon>
        <taxon>Spermatophyta</taxon>
        <taxon>Magnoliopsida</taxon>
        <taxon>eudicotyledons</taxon>
        <taxon>Gunneridae</taxon>
        <taxon>Pentapetalae</taxon>
        <taxon>asterids</taxon>
        <taxon>campanulids</taxon>
        <taxon>Asterales</taxon>
        <taxon>Asteraceae</taxon>
        <taxon>Cichorioideae</taxon>
        <taxon>Cichorieae</taxon>
        <taxon>Lactucinae</taxon>
        <taxon>Lactuca</taxon>
    </lineage>
</organism>
<dbReference type="Proteomes" id="UP001177003">
    <property type="component" value="Chromosome 3"/>
</dbReference>
<name>A0AA36DXT8_LACSI</name>
<proteinExistence type="predicted"/>
<reference evidence="1" key="1">
    <citation type="submission" date="2023-04" db="EMBL/GenBank/DDBJ databases">
        <authorList>
            <person name="Vijverberg K."/>
            <person name="Xiong W."/>
            <person name="Schranz E."/>
        </authorList>
    </citation>
    <scope>NUCLEOTIDE SEQUENCE</scope>
</reference>
<sequence length="161" mass="17198">MRRIAKRGDASRLYLGTCAYACSASRQLPLHSPSPSSASHHPSPPIPIAAITIEASQQSRASPSSIVLVFAYCFPFFSFPFRSIRRQGRASVAPVVVATPKGCRVCVGYHQSSWGAFPCMPVAVGQKSMGTTMAAAMAAITLLPSPYATKRVVGFPLRVKE</sequence>
<dbReference type="AlphaFoldDB" id="A0AA36DXT8"/>
<accession>A0AA36DXT8</accession>